<keyword evidence="2" id="KW-0812">Transmembrane</keyword>
<dbReference type="EMBL" id="BLLK01000058">
    <property type="protein sequence ID" value="GFH57528.1"/>
    <property type="molecule type" value="Genomic_DNA"/>
</dbReference>
<comment type="caution">
    <text evidence="3">The sequence shown here is derived from an EMBL/GenBank/DDBJ whole genome shotgun (WGS) entry which is preliminary data.</text>
</comment>
<evidence type="ECO:0000256" key="1">
    <source>
        <dbReference type="SAM" id="MobiDB-lite"/>
    </source>
</evidence>
<dbReference type="Proteomes" id="UP001054902">
    <property type="component" value="Unassembled WGS sequence"/>
</dbReference>
<keyword evidence="4" id="KW-1185">Reference proteome</keyword>
<evidence type="ECO:0000313" key="4">
    <source>
        <dbReference type="Proteomes" id="UP001054902"/>
    </source>
</evidence>
<accession>A0AAD3HBY9</accession>
<protein>
    <submittedName>
        <fullName evidence="3">Uncharacterized protein</fullName>
    </submittedName>
</protein>
<reference evidence="3 4" key="1">
    <citation type="journal article" date="2021" name="Sci. Rep.">
        <title>The genome of the diatom Chaetoceros tenuissimus carries an ancient integrated fragment of an extant virus.</title>
        <authorList>
            <person name="Hongo Y."/>
            <person name="Kimura K."/>
            <person name="Takaki Y."/>
            <person name="Yoshida Y."/>
            <person name="Baba S."/>
            <person name="Kobayashi G."/>
            <person name="Nagasaki K."/>
            <person name="Hano T."/>
            <person name="Tomaru Y."/>
        </authorList>
    </citation>
    <scope>NUCLEOTIDE SEQUENCE [LARGE SCALE GENOMIC DNA]</scope>
    <source>
        <strain evidence="3 4">NIES-3715</strain>
    </source>
</reference>
<gene>
    <name evidence="3" type="ORF">CTEN210_14004</name>
</gene>
<feature type="transmembrane region" description="Helical" evidence="2">
    <location>
        <begin position="20"/>
        <end position="36"/>
    </location>
</feature>
<keyword evidence="2" id="KW-0472">Membrane</keyword>
<proteinExistence type="predicted"/>
<feature type="compositionally biased region" description="Low complexity" evidence="1">
    <location>
        <begin position="72"/>
        <end position="81"/>
    </location>
</feature>
<organism evidence="3 4">
    <name type="scientific">Chaetoceros tenuissimus</name>
    <dbReference type="NCBI Taxonomy" id="426638"/>
    <lineage>
        <taxon>Eukaryota</taxon>
        <taxon>Sar</taxon>
        <taxon>Stramenopiles</taxon>
        <taxon>Ochrophyta</taxon>
        <taxon>Bacillariophyta</taxon>
        <taxon>Coscinodiscophyceae</taxon>
        <taxon>Chaetocerotophycidae</taxon>
        <taxon>Chaetocerotales</taxon>
        <taxon>Chaetocerotaceae</taxon>
        <taxon>Chaetoceros</taxon>
    </lineage>
</organism>
<name>A0AAD3HBY9_9STRA</name>
<dbReference type="AlphaFoldDB" id="A0AAD3HBY9"/>
<feature type="region of interest" description="Disordered" evidence="1">
    <location>
        <begin position="148"/>
        <end position="168"/>
    </location>
</feature>
<evidence type="ECO:0000256" key="2">
    <source>
        <dbReference type="SAM" id="Phobius"/>
    </source>
</evidence>
<evidence type="ECO:0000313" key="3">
    <source>
        <dbReference type="EMBL" id="GFH57528.1"/>
    </source>
</evidence>
<feature type="region of interest" description="Disordered" evidence="1">
    <location>
        <begin position="64"/>
        <end position="120"/>
    </location>
</feature>
<keyword evidence="2" id="KW-1133">Transmembrane helix</keyword>
<sequence length="589" mass="68011">MKLSVPLNEDQHLKRRGRISLGVIVIFSLVAFFHHSRQTDRIIRSPLAQINTINSENINGRSRKSIFLKQPGSSAGSSYGTTKKKTSSTLLKQHDTKEKHKKKTTPSSQSPSKMPARAPVQLPVAKSVTPIETKKVYYEEYDDDFAKEKHMSDVQQNKSPIPRDDIDYDDYYDDIEVTDDDNNKVPRKPNQQVLDEVNKEIEKEDEVIETEKEMKNVDSVDLDDYYEDDDATEGEWYIGEQEIPIVEESYLQSRKHDFDSWFEGNATDVLLKPADSKGPILDFAVAGYNKVAEDLSKVLSTLAPKPDGNVCTPLSKTVWYAYNAWPEQYGSSKEMRGTQCMTYMAAGHENPIKEFNEFLPKTKIFIGIKHPIIWFKDLYDQFHANNVIHKFTDEGDPYGLTNLCTGRRCRHECFQGQIFCVHRSRFHLGLARLGKTKLDSEERLLLAAEDADGGENLPNDEIKNPIFIFDERELGHDYFWESITEYLGVDEIEHDIESMVRLEHKMEIENIKSLDFCHEDYHDLRAQMMQYSHEMATWLQFHLIPLALDKDRPDVEMANPKKFYQLAEHYKQDPCGTLRRGADGKFTIQ</sequence>